<dbReference type="Gene3D" id="1.20.1280.290">
    <property type="match status" value="2"/>
</dbReference>
<sequence>MNILLNSLSSLSLKSPSTCEAHHDASALYISIFLCLGLVISYLPQHYRIIANKTSEGFSSWFLLLGVVSSTSSFFNIILLQWNAIACCRSLSTGSCLESLMGVFQIGLQWAMFSLVFILFLVYFPEDRKRTLHRPSSLHLDIPSTLTATISEEWKISLVITALCLGHLAISFMVSLLLLIFVGGPDESQLTNLWAGFLGIISMLLAAMQYFPQIWKTWKRKSVGALSIPMMMLQTPGTALFVYSLMVRPGTNWTAWITYMVTGILQGTLLTLCIVWHFRNKKLGFDDLDGSVLPPTQRHLPDENTRLLGDDRL</sequence>
<evidence type="ECO:0000256" key="1">
    <source>
        <dbReference type="ARBA" id="ARBA00004141"/>
    </source>
</evidence>
<comment type="caution">
    <text evidence="6">The sequence shown here is derived from an EMBL/GenBank/DDBJ whole genome shotgun (WGS) entry which is preliminary data.</text>
</comment>
<evidence type="ECO:0008006" key="8">
    <source>
        <dbReference type="Google" id="ProtNLM"/>
    </source>
</evidence>
<dbReference type="OrthoDB" id="19344at2759"/>
<feature type="transmembrane region" description="Helical" evidence="5">
    <location>
        <begin position="102"/>
        <end position="124"/>
    </location>
</feature>
<evidence type="ECO:0000256" key="4">
    <source>
        <dbReference type="ARBA" id="ARBA00023136"/>
    </source>
</evidence>
<feature type="transmembrane region" description="Helical" evidence="5">
    <location>
        <begin position="223"/>
        <end position="244"/>
    </location>
</feature>
<feature type="transmembrane region" description="Helical" evidence="5">
    <location>
        <begin position="31"/>
        <end position="49"/>
    </location>
</feature>
<dbReference type="InterPro" id="IPR051415">
    <property type="entry name" value="LAAT-1"/>
</dbReference>
<reference evidence="6 7" key="1">
    <citation type="submission" date="2016-07" db="EMBL/GenBank/DDBJ databases">
        <title>Pervasive Adenine N6-methylation of Active Genes in Fungi.</title>
        <authorList>
            <consortium name="DOE Joint Genome Institute"/>
            <person name="Mondo S.J."/>
            <person name="Dannebaum R.O."/>
            <person name="Kuo R.C."/>
            <person name="Labutti K."/>
            <person name="Haridas S."/>
            <person name="Kuo A."/>
            <person name="Salamov A."/>
            <person name="Ahrendt S.R."/>
            <person name="Lipzen A."/>
            <person name="Sullivan W."/>
            <person name="Andreopoulos W.B."/>
            <person name="Clum A."/>
            <person name="Lindquist E."/>
            <person name="Daum C."/>
            <person name="Ramamoorthy G.K."/>
            <person name="Gryganskyi A."/>
            <person name="Culley D."/>
            <person name="Magnuson J.K."/>
            <person name="James T.Y."/>
            <person name="O'Malley M.A."/>
            <person name="Stajich J.E."/>
            <person name="Spatafora J.W."/>
            <person name="Visel A."/>
            <person name="Grigoriev I.V."/>
        </authorList>
    </citation>
    <scope>NUCLEOTIDE SEQUENCE [LARGE SCALE GENOMIC DNA]</scope>
    <source>
        <strain evidence="6 7">NRRL 1336</strain>
    </source>
</reference>
<protein>
    <recommendedName>
        <fullName evidence="8">PQ loop repeat-domain-containing protein</fullName>
    </recommendedName>
</protein>
<evidence type="ECO:0000256" key="3">
    <source>
        <dbReference type="ARBA" id="ARBA00022989"/>
    </source>
</evidence>
<name>A0A1X2IK39_9FUNG</name>
<dbReference type="PANTHER" id="PTHR16201:SF11">
    <property type="entry name" value="PQ-LOOP REPEAT-CONTAINING PROTEIN"/>
    <property type="match status" value="1"/>
</dbReference>
<dbReference type="SMART" id="SM00679">
    <property type="entry name" value="CTNS"/>
    <property type="match status" value="2"/>
</dbReference>
<feature type="transmembrane region" description="Helical" evidence="5">
    <location>
        <begin position="158"/>
        <end position="181"/>
    </location>
</feature>
<gene>
    <name evidence="6" type="ORF">BCR42DRAFT_412687</name>
</gene>
<dbReference type="AlphaFoldDB" id="A0A1X2IK39"/>
<evidence type="ECO:0000313" key="7">
    <source>
        <dbReference type="Proteomes" id="UP000193560"/>
    </source>
</evidence>
<dbReference type="Pfam" id="PF04193">
    <property type="entry name" value="PQ-loop"/>
    <property type="match status" value="2"/>
</dbReference>
<feature type="transmembrane region" description="Helical" evidence="5">
    <location>
        <begin position="256"/>
        <end position="278"/>
    </location>
</feature>
<organism evidence="6 7">
    <name type="scientific">Absidia repens</name>
    <dbReference type="NCBI Taxonomy" id="90262"/>
    <lineage>
        <taxon>Eukaryota</taxon>
        <taxon>Fungi</taxon>
        <taxon>Fungi incertae sedis</taxon>
        <taxon>Mucoromycota</taxon>
        <taxon>Mucoromycotina</taxon>
        <taxon>Mucoromycetes</taxon>
        <taxon>Mucorales</taxon>
        <taxon>Cunninghamellaceae</taxon>
        <taxon>Absidia</taxon>
    </lineage>
</organism>
<keyword evidence="4 5" id="KW-0472">Membrane</keyword>
<feature type="transmembrane region" description="Helical" evidence="5">
    <location>
        <begin position="193"/>
        <end position="211"/>
    </location>
</feature>
<keyword evidence="3 5" id="KW-1133">Transmembrane helix</keyword>
<proteinExistence type="predicted"/>
<dbReference type="EMBL" id="MCGE01000009">
    <property type="protein sequence ID" value="ORZ17877.1"/>
    <property type="molecule type" value="Genomic_DNA"/>
</dbReference>
<keyword evidence="2 5" id="KW-0812">Transmembrane</keyword>
<evidence type="ECO:0000256" key="5">
    <source>
        <dbReference type="SAM" id="Phobius"/>
    </source>
</evidence>
<evidence type="ECO:0000256" key="2">
    <source>
        <dbReference type="ARBA" id="ARBA00022692"/>
    </source>
</evidence>
<accession>A0A1X2IK39</accession>
<dbReference type="PANTHER" id="PTHR16201">
    <property type="entry name" value="SEVEN TRANSMEMBRANE PROTEIN 1-RELATED"/>
    <property type="match status" value="1"/>
</dbReference>
<dbReference type="GO" id="GO:0016020">
    <property type="term" value="C:membrane"/>
    <property type="evidence" value="ECO:0007669"/>
    <property type="project" value="UniProtKB-SubCell"/>
</dbReference>
<dbReference type="InterPro" id="IPR006603">
    <property type="entry name" value="PQ-loop_rpt"/>
</dbReference>
<dbReference type="Proteomes" id="UP000193560">
    <property type="component" value="Unassembled WGS sequence"/>
</dbReference>
<evidence type="ECO:0000313" key="6">
    <source>
        <dbReference type="EMBL" id="ORZ17877.1"/>
    </source>
</evidence>
<comment type="subcellular location">
    <subcellularLocation>
        <location evidence="1">Membrane</location>
        <topology evidence="1">Multi-pass membrane protein</topology>
    </subcellularLocation>
</comment>
<feature type="transmembrane region" description="Helical" evidence="5">
    <location>
        <begin position="61"/>
        <end position="82"/>
    </location>
</feature>
<keyword evidence="7" id="KW-1185">Reference proteome</keyword>